<dbReference type="Proteomes" id="UP001165679">
    <property type="component" value="Unassembled WGS sequence"/>
</dbReference>
<keyword evidence="3" id="KW-0238">DNA-binding</keyword>
<dbReference type="SUPFAM" id="SSF53850">
    <property type="entry name" value="Periplasmic binding protein-like II"/>
    <property type="match status" value="1"/>
</dbReference>
<feature type="domain" description="HTH lysR-type" evidence="5">
    <location>
        <begin position="21"/>
        <end position="78"/>
    </location>
</feature>
<dbReference type="InterPro" id="IPR036390">
    <property type="entry name" value="WH_DNA-bd_sf"/>
</dbReference>
<sequence length="327" mass="35060">MAAAGRDGGGGADPPALRGGLDHQHLTVFRAVMRAGTVTGAGLLLGVTQPAVSRFLAQTEVLAGFALFERVRGRLLPTPKANVLYAETERLFAGAEQVNALCRRLRNEEPRPIALATVPTLTFALLPAVARLWHETGHPEPFSIHSRLVGNVLGLISSRRADLGLVIGIPRSLPGLHNVLLARARTICALPKDHELAQRPVIYARDLHDQPFIALSREEGRQVAIDRALQAAGARPREMVECPMSTAAVTMAAQGVGLTLADAFTALPFLSSVALRPFEPSLAVEYRILWPEGVQAPFDRPALIALLRAEARTVLGRVRAAMAVAQP</sequence>
<dbReference type="Gene3D" id="1.10.10.10">
    <property type="entry name" value="Winged helix-like DNA-binding domain superfamily/Winged helix DNA-binding domain"/>
    <property type="match status" value="1"/>
</dbReference>
<dbReference type="PANTHER" id="PTHR30427:SF1">
    <property type="entry name" value="TRANSCRIPTIONAL ACTIVATOR PROTEIN LYSR"/>
    <property type="match status" value="1"/>
</dbReference>
<dbReference type="SUPFAM" id="SSF46785">
    <property type="entry name" value="Winged helix' DNA-binding domain"/>
    <property type="match status" value="1"/>
</dbReference>
<evidence type="ECO:0000256" key="1">
    <source>
        <dbReference type="ARBA" id="ARBA00009437"/>
    </source>
</evidence>
<dbReference type="InterPro" id="IPR000847">
    <property type="entry name" value="LysR_HTH_N"/>
</dbReference>
<dbReference type="AlphaFoldDB" id="A0AA41YSI7"/>
<dbReference type="RefSeq" id="WP_264713315.1">
    <property type="nucleotide sequence ID" value="NZ_JAPDNT010000004.1"/>
</dbReference>
<proteinExistence type="inferred from homology"/>
<evidence type="ECO:0000256" key="2">
    <source>
        <dbReference type="ARBA" id="ARBA00023015"/>
    </source>
</evidence>
<comment type="caution">
    <text evidence="6">The sequence shown here is derived from an EMBL/GenBank/DDBJ whole genome shotgun (WGS) entry which is preliminary data.</text>
</comment>
<dbReference type="EMBL" id="JAPDNT010000004">
    <property type="protein sequence ID" value="MCW3474672.1"/>
    <property type="molecule type" value="Genomic_DNA"/>
</dbReference>
<gene>
    <name evidence="6" type="ORF">OL599_08740</name>
</gene>
<dbReference type="PROSITE" id="PS50931">
    <property type="entry name" value="HTH_LYSR"/>
    <property type="match status" value="1"/>
</dbReference>
<dbReference type="Gene3D" id="3.40.190.290">
    <property type="match status" value="1"/>
</dbReference>
<organism evidence="6 7">
    <name type="scientific">Limobrevibacterium gyesilva</name>
    <dbReference type="NCBI Taxonomy" id="2991712"/>
    <lineage>
        <taxon>Bacteria</taxon>
        <taxon>Pseudomonadati</taxon>
        <taxon>Pseudomonadota</taxon>
        <taxon>Alphaproteobacteria</taxon>
        <taxon>Acetobacterales</taxon>
        <taxon>Acetobacteraceae</taxon>
        <taxon>Limobrevibacterium</taxon>
    </lineage>
</organism>
<dbReference type="GO" id="GO:0010628">
    <property type="term" value="P:positive regulation of gene expression"/>
    <property type="evidence" value="ECO:0007669"/>
    <property type="project" value="TreeGrafter"/>
</dbReference>
<keyword evidence="7" id="KW-1185">Reference proteome</keyword>
<dbReference type="Pfam" id="PF03466">
    <property type="entry name" value="LysR_substrate"/>
    <property type="match status" value="1"/>
</dbReference>
<reference evidence="6" key="1">
    <citation type="submission" date="2022-09" db="EMBL/GenBank/DDBJ databases">
        <title>Rhodovastum sp. nov. RN2-1 isolated from soil in Seongnam, South Korea.</title>
        <authorList>
            <person name="Le N.T."/>
        </authorList>
    </citation>
    <scope>NUCLEOTIDE SEQUENCE</scope>
    <source>
        <strain evidence="6">RN2-1</strain>
    </source>
</reference>
<dbReference type="InterPro" id="IPR036388">
    <property type="entry name" value="WH-like_DNA-bd_sf"/>
</dbReference>
<dbReference type="GO" id="GO:0043565">
    <property type="term" value="F:sequence-specific DNA binding"/>
    <property type="evidence" value="ECO:0007669"/>
    <property type="project" value="TreeGrafter"/>
</dbReference>
<reference evidence="6" key="2">
    <citation type="submission" date="2022-10" db="EMBL/GenBank/DDBJ databases">
        <authorList>
            <person name="Trinh H.N."/>
        </authorList>
    </citation>
    <scope>NUCLEOTIDE SEQUENCE</scope>
    <source>
        <strain evidence="6">RN2-1</strain>
    </source>
</reference>
<evidence type="ECO:0000259" key="5">
    <source>
        <dbReference type="PROSITE" id="PS50931"/>
    </source>
</evidence>
<keyword evidence="2" id="KW-0805">Transcription regulation</keyword>
<evidence type="ECO:0000256" key="3">
    <source>
        <dbReference type="ARBA" id="ARBA00023125"/>
    </source>
</evidence>
<evidence type="ECO:0000256" key="4">
    <source>
        <dbReference type="ARBA" id="ARBA00023163"/>
    </source>
</evidence>
<dbReference type="GO" id="GO:0003700">
    <property type="term" value="F:DNA-binding transcription factor activity"/>
    <property type="evidence" value="ECO:0007669"/>
    <property type="project" value="InterPro"/>
</dbReference>
<evidence type="ECO:0000313" key="7">
    <source>
        <dbReference type="Proteomes" id="UP001165679"/>
    </source>
</evidence>
<keyword evidence="4" id="KW-0804">Transcription</keyword>
<comment type="similarity">
    <text evidence="1">Belongs to the LysR transcriptional regulatory family.</text>
</comment>
<name>A0AA41YSI7_9PROT</name>
<dbReference type="InterPro" id="IPR005119">
    <property type="entry name" value="LysR_subst-bd"/>
</dbReference>
<protein>
    <submittedName>
        <fullName evidence="6">LysR substrate-binding domain-containing protein</fullName>
    </submittedName>
</protein>
<accession>A0AA41YSI7</accession>
<evidence type="ECO:0000313" key="6">
    <source>
        <dbReference type="EMBL" id="MCW3474672.1"/>
    </source>
</evidence>
<dbReference type="Pfam" id="PF00126">
    <property type="entry name" value="HTH_1"/>
    <property type="match status" value="1"/>
</dbReference>
<dbReference type="PANTHER" id="PTHR30427">
    <property type="entry name" value="TRANSCRIPTIONAL ACTIVATOR PROTEIN LYSR"/>
    <property type="match status" value="1"/>
</dbReference>